<accession>A0ACB9G6P4</accession>
<sequence>MHKSPIRPRNLYPFASPLFFPSKFPISPPANLSAIQFGKMEFESNNISEESNNNHGWQKVTYAKKQRKNPAKQQQQQPTKVFSNGSSISAADNVFTSIEKKSEERRKLIEAERLANLAMYDPAPPTRSSKKNNYSDYDDSDEEAVENGVAGNGVAEEKKTKPKKVKKPKVTVPEAAAKIDAADLANFLSDVTASFETQQDIQLMRFADYFGRAFASVSASQFPWVKLLRESAVAKVADNPVSHIPEAVYKTSVDWINNRSLEALGSFVLWSLDSILADYASQQGSTKGSKKGTQKTSSKSQVGIFVALAMVLRRKPDALITVLPTLRETSKYQGQDKLPIIVWMVAQASHGDLAVGLYCWSHLILPIVGGKSGSNPQTRDLILQLVERILSAPKARTILVNAAVRKGERLMPPFALELLLKVTFPSSSARVKATERFEAVFPTLKEVALAGSPGSKAMKQVSQQIMTVALKAAGEGITELSREASGIFIWCLIQNPDSYKQWEKVYEDNLEASVVILKRIADQWKDLSAKQSSLDTLTQTLRSFKNMNEKALTDGEISDSQQALYKEADKYCKVLLGRLTRGWGCVKGMALIIIAVGVTIAVTPPTALESLDLTKLPSVFDFLHSA</sequence>
<organism evidence="1 2">
    <name type="scientific">Cichorium intybus</name>
    <name type="common">Chicory</name>
    <dbReference type="NCBI Taxonomy" id="13427"/>
    <lineage>
        <taxon>Eukaryota</taxon>
        <taxon>Viridiplantae</taxon>
        <taxon>Streptophyta</taxon>
        <taxon>Embryophyta</taxon>
        <taxon>Tracheophyta</taxon>
        <taxon>Spermatophyta</taxon>
        <taxon>Magnoliopsida</taxon>
        <taxon>eudicotyledons</taxon>
        <taxon>Gunneridae</taxon>
        <taxon>Pentapetalae</taxon>
        <taxon>asterids</taxon>
        <taxon>campanulids</taxon>
        <taxon>Asterales</taxon>
        <taxon>Asteraceae</taxon>
        <taxon>Cichorioideae</taxon>
        <taxon>Cichorieae</taxon>
        <taxon>Cichoriinae</taxon>
        <taxon>Cichorium</taxon>
    </lineage>
</organism>
<evidence type="ECO:0000313" key="2">
    <source>
        <dbReference type="Proteomes" id="UP001055811"/>
    </source>
</evidence>
<dbReference type="EMBL" id="CM042010">
    <property type="protein sequence ID" value="KAI3779085.1"/>
    <property type="molecule type" value="Genomic_DNA"/>
</dbReference>
<comment type="caution">
    <text evidence="1">The sequence shown here is derived from an EMBL/GenBank/DDBJ whole genome shotgun (WGS) entry which is preliminary data.</text>
</comment>
<dbReference type="Proteomes" id="UP001055811">
    <property type="component" value="Linkage Group LG02"/>
</dbReference>
<keyword evidence="2" id="KW-1185">Reference proteome</keyword>
<evidence type="ECO:0000313" key="1">
    <source>
        <dbReference type="EMBL" id="KAI3779085.1"/>
    </source>
</evidence>
<proteinExistence type="predicted"/>
<protein>
    <submittedName>
        <fullName evidence="1">Uncharacterized protein</fullName>
    </submittedName>
</protein>
<gene>
    <name evidence="1" type="ORF">L2E82_08563</name>
</gene>
<name>A0ACB9G6P4_CICIN</name>
<reference evidence="1 2" key="2">
    <citation type="journal article" date="2022" name="Mol. Ecol. Resour.">
        <title>The genomes of chicory, endive, great burdock and yacon provide insights into Asteraceae paleo-polyploidization history and plant inulin production.</title>
        <authorList>
            <person name="Fan W."/>
            <person name="Wang S."/>
            <person name="Wang H."/>
            <person name="Wang A."/>
            <person name="Jiang F."/>
            <person name="Liu H."/>
            <person name="Zhao H."/>
            <person name="Xu D."/>
            <person name="Zhang Y."/>
        </authorList>
    </citation>
    <scope>NUCLEOTIDE SEQUENCE [LARGE SCALE GENOMIC DNA]</scope>
    <source>
        <strain evidence="2">cv. Punajuju</strain>
        <tissue evidence="1">Leaves</tissue>
    </source>
</reference>
<reference evidence="2" key="1">
    <citation type="journal article" date="2022" name="Mol. Ecol. Resour.">
        <title>The genomes of chicory, endive, great burdock and yacon provide insights into Asteraceae palaeo-polyploidization history and plant inulin production.</title>
        <authorList>
            <person name="Fan W."/>
            <person name="Wang S."/>
            <person name="Wang H."/>
            <person name="Wang A."/>
            <person name="Jiang F."/>
            <person name="Liu H."/>
            <person name="Zhao H."/>
            <person name="Xu D."/>
            <person name="Zhang Y."/>
        </authorList>
    </citation>
    <scope>NUCLEOTIDE SEQUENCE [LARGE SCALE GENOMIC DNA]</scope>
    <source>
        <strain evidence="2">cv. Punajuju</strain>
    </source>
</reference>